<feature type="transmembrane region" description="Helical" evidence="2">
    <location>
        <begin position="208"/>
        <end position="226"/>
    </location>
</feature>
<evidence type="ECO:0000256" key="1">
    <source>
        <dbReference type="SAM" id="MobiDB-lite"/>
    </source>
</evidence>
<keyword evidence="2" id="KW-0812">Transmembrane</keyword>
<dbReference type="PANTHER" id="PTHR33444:SF7">
    <property type="entry name" value="TRANSMEMBRANE PROTEIN 272"/>
    <property type="match status" value="1"/>
</dbReference>
<keyword evidence="4" id="KW-1185">Reference proteome</keyword>
<proteinExistence type="predicted"/>
<keyword evidence="2" id="KW-0472">Membrane</keyword>
<dbReference type="PANTHER" id="PTHR33444">
    <property type="entry name" value="SI:DKEY-19B23.12-RELATED"/>
    <property type="match status" value="1"/>
</dbReference>
<evidence type="ECO:0000313" key="4">
    <source>
        <dbReference type="Proteomes" id="UP000005408"/>
    </source>
</evidence>
<evidence type="ECO:0000313" key="3">
    <source>
        <dbReference type="EnsemblMetazoa" id="G24102.1:cds"/>
    </source>
</evidence>
<dbReference type="Proteomes" id="UP000005408">
    <property type="component" value="Unassembled WGS sequence"/>
</dbReference>
<feature type="compositionally biased region" description="Basic residues" evidence="1">
    <location>
        <begin position="1"/>
        <end position="16"/>
    </location>
</feature>
<feature type="transmembrane region" description="Helical" evidence="2">
    <location>
        <begin position="155"/>
        <end position="175"/>
    </location>
</feature>
<evidence type="ECO:0008006" key="5">
    <source>
        <dbReference type="Google" id="ProtNLM"/>
    </source>
</evidence>
<dbReference type="EnsemblMetazoa" id="G24102.4">
    <property type="protein sequence ID" value="G24102.4:cds"/>
    <property type="gene ID" value="G24102"/>
</dbReference>
<keyword evidence="2" id="KW-1133">Transmembrane helix</keyword>
<accession>A0A8W8KLB1</accession>
<feature type="transmembrane region" description="Helical" evidence="2">
    <location>
        <begin position="117"/>
        <end position="143"/>
    </location>
</feature>
<name>A0A8W8KLB1_MAGGI</name>
<feature type="transmembrane region" description="Helical" evidence="2">
    <location>
        <begin position="253"/>
        <end position="279"/>
    </location>
</feature>
<dbReference type="InterPro" id="IPR040350">
    <property type="entry name" value="TMEM272"/>
</dbReference>
<organism evidence="3 4">
    <name type="scientific">Magallana gigas</name>
    <name type="common">Pacific oyster</name>
    <name type="synonym">Crassostrea gigas</name>
    <dbReference type="NCBI Taxonomy" id="29159"/>
    <lineage>
        <taxon>Eukaryota</taxon>
        <taxon>Metazoa</taxon>
        <taxon>Spiralia</taxon>
        <taxon>Lophotrochozoa</taxon>
        <taxon>Mollusca</taxon>
        <taxon>Bivalvia</taxon>
        <taxon>Autobranchia</taxon>
        <taxon>Pteriomorphia</taxon>
        <taxon>Ostreida</taxon>
        <taxon>Ostreoidea</taxon>
        <taxon>Ostreidae</taxon>
        <taxon>Magallana</taxon>
    </lineage>
</organism>
<evidence type="ECO:0000256" key="2">
    <source>
        <dbReference type="SAM" id="Phobius"/>
    </source>
</evidence>
<dbReference type="OrthoDB" id="6127295at2759"/>
<dbReference type="AlphaFoldDB" id="A0A8W8KLB1"/>
<feature type="region of interest" description="Disordered" evidence="1">
    <location>
        <begin position="1"/>
        <end position="33"/>
    </location>
</feature>
<sequence length="286" mass="32877">MRRATIIRKHRGRARRTSAPLYPVTPAQPPRAPHRLSVPAIVESLSTHRFIEQQRARNAAKNLALDEERSLYKSSSRLTTPLPTDTPSSYGSLFSQIQENSSDCEGLYDFISRTYRVLYGSILSTGILLLLLAMPVSMLAVGSTYRSDCPLEPRVPIYLLVGGSFGLIKVFLMLWNQKKHSNDACVDDDDDGETDDAVVRRTTKFTEFILSVFLSVWFIMGNLWFYKIWKPNFEQPLHEPSNWCHMTVFRYTFYHLVTCYGLIALVVITTSCFIIYYCCKNYHYLK</sequence>
<reference evidence="3" key="1">
    <citation type="submission" date="2022-08" db="UniProtKB">
        <authorList>
            <consortium name="EnsemblMetazoa"/>
        </authorList>
    </citation>
    <scope>IDENTIFICATION</scope>
    <source>
        <strain evidence="3">05x7-T-G4-1.051#20</strain>
    </source>
</reference>
<dbReference type="OMA" id="MRRATII"/>
<protein>
    <recommendedName>
        <fullName evidence="5">Transmembrane protein 272</fullName>
    </recommendedName>
</protein>
<dbReference type="EnsemblMetazoa" id="G24102.1">
    <property type="protein sequence ID" value="G24102.1:cds"/>
    <property type="gene ID" value="G24102"/>
</dbReference>